<comment type="subcellular location">
    <subcellularLocation>
        <location evidence="2">Cytoplasm</location>
    </subcellularLocation>
</comment>
<evidence type="ECO:0000313" key="6">
    <source>
        <dbReference type="Proteomes" id="UP001589700"/>
    </source>
</evidence>
<dbReference type="InterPro" id="IPR023546">
    <property type="entry name" value="MGMT"/>
</dbReference>
<comment type="miscellaneous">
    <text evidence="2">This enzyme catalyzes only one turnover and therefore is not strictly catalytic. According to one definition, an enzyme is a biocatalyst that acts repeatedly and over many reaction cycles.</text>
</comment>
<protein>
    <recommendedName>
        <fullName evidence="2">Methylated-DNA--protein-cysteine methyltransferase</fullName>
        <ecNumber evidence="2">2.1.1.63</ecNumber>
    </recommendedName>
    <alternativeName>
        <fullName evidence="2">6-O-methylguanine-DNA methyltransferase</fullName>
        <shortName evidence="2">MGMT</shortName>
    </alternativeName>
    <alternativeName>
        <fullName evidence="2">O-6-methylguanine-DNA-alkyltransferase</fullName>
    </alternativeName>
</protein>
<dbReference type="RefSeq" id="WP_380023069.1">
    <property type="nucleotide sequence ID" value="NZ_JBHMDY010000002.1"/>
</dbReference>
<keyword evidence="2 5" id="KW-0489">Methyltransferase</keyword>
<comment type="function">
    <text evidence="2">Involved in the cellular defense against the biological effects of O6-methylguanine (O6-MeG) and O4-methylthymine (O4-MeT) in DNA. Repairs the methylated nucleobase in DNA by stoichiometrically transferring the methyl group to a cysteine residue in the enzyme. This is a suicide reaction: the enzyme is irreversibly inactivated.</text>
</comment>
<dbReference type="SUPFAM" id="SSF53155">
    <property type="entry name" value="Methylated DNA-protein cysteine methyltransferase domain"/>
    <property type="match status" value="1"/>
</dbReference>
<gene>
    <name evidence="5" type="ORF">ACFFVD_03910</name>
</gene>
<feature type="region of interest" description="Disordered" evidence="3">
    <location>
        <begin position="93"/>
        <end position="113"/>
    </location>
</feature>
<reference evidence="5 6" key="1">
    <citation type="submission" date="2024-09" db="EMBL/GenBank/DDBJ databases">
        <authorList>
            <person name="Sun Q."/>
            <person name="Mori K."/>
        </authorList>
    </citation>
    <scope>NUCLEOTIDE SEQUENCE [LARGE SCALE GENOMIC DNA]</scope>
    <source>
        <strain evidence="5 6">CCM 7659</strain>
    </source>
</reference>
<dbReference type="CDD" id="cd06445">
    <property type="entry name" value="ATase"/>
    <property type="match status" value="1"/>
</dbReference>
<dbReference type="Pfam" id="PF01035">
    <property type="entry name" value="DNA_binding_1"/>
    <property type="match status" value="1"/>
</dbReference>
<comment type="catalytic activity">
    <reaction evidence="2">
        <text>a 4-O-methyl-thymidine in DNA + L-cysteinyl-[protein] = a thymidine in DNA + S-methyl-L-cysteinyl-[protein]</text>
        <dbReference type="Rhea" id="RHEA:53428"/>
        <dbReference type="Rhea" id="RHEA-COMP:10131"/>
        <dbReference type="Rhea" id="RHEA-COMP:10132"/>
        <dbReference type="Rhea" id="RHEA-COMP:13555"/>
        <dbReference type="Rhea" id="RHEA-COMP:13556"/>
        <dbReference type="ChEBI" id="CHEBI:29950"/>
        <dbReference type="ChEBI" id="CHEBI:82612"/>
        <dbReference type="ChEBI" id="CHEBI:137386"/>
        <dbReference type="ChEBI" id="CHEBI:137387"/>
        <dbReference type="EC" id="2.1.1.63"/>
    </reaction>
</comment>
<dbReference type="EC" id="2.1.1.63" evidence="2"/>
<dbReference type="InterPro" id="IPR036631">
    <property type="entry name" value="MGMT_N_sf"/>
</dbReference>
<keyword evidence="1 2" id="KW-0227">DNA damage</keyword>
<name>A0ABV5JNG1_9ACTN</name>
<evidence type="ECO:0000259" key="4">
    <source>
        <dbReference type="Pfam" id="PF01035"/>
    </source>
</evidence>
<evidence type="ECO:0000256" key="1">
    <source>
        <dbReference type="ARBA" id="ARBA00022763"/>
    </source>
</evidence>
<dbReference type="InterPro" id="IPR036388">
    <property type="entry name" value="WH-like_DNA-bd_sf"/>
</dbReference>
<comment type="catalytic activity">
    <reaction evidence="2">
        <text>a 6-O-methyl-2'-deoxyguanosine in DNA + L-cysteinyl-[protein] = S-methyl-L-cysteinyl-[protein] + a 2'-deoxyguanosine in DNA</text>
        <dbReference type="Rhea" id="RHEA:24000"/>
        <dbReference type="Rhea" id="RHEA-COMP:10131"/>
        <dbReference type="Rhea" id="RHEA-COMP:10132"/>
        <dbReference type="Rhea" id="RHEA-COMP:11367"/>
        <dbReference type="Rhea" id="RHEA-COMP:11368"/>
        <dbReference type="ChEBI" id="CHEBI:29950"/>
        <dbReference type="ChEBI" id="CHEBI:82612"/>
        <dbReference type="ChEBI" id="CHEBI:85445"/>
        <dbReference type="ChEBI" id="CHEBI:85448"/>
        <dbReference type="EC" id="2.1.1.63"/>
    </reaction>
</comment>
<comment type="similarity">
    <text evidence="2">Belongs to the MGMT family.</text>
</comment>
<dbReference type="Gene3D" id="3.30.160.70">
    <property type="entry name" value="Methylated DNA-protein cysteine methyltransferase domain"/>
    <property type="match status" value="1"/>
</dbReference>
<dbReference type="NCBIfam" id="TIGR00589">
    <property type="entry name" value="ogt"/>
    <property type="match status" value="1"/>
</dbReference>
<dbReference type="SUPFAM" id="SSF46767">
    <property type="entry name" value="Methylated DNA-protein cysteine methyltransferase, C-terminal domain"/>
    <property type="match status" value="1"/>
</dbReference>
<dbReference type="Proteomes" id="UP001589700">
    <property type="component" value="Unassembled WGS sequence"/>
</dbReference>
<dbReference type="HAMAP" id="MF_00772">
    <property type="entry name" value="OGT"/>
    <property type="match status" value="1"/>
</dbReference>
<sequence>MTQNTAAEVAERLRAAPADIDGLRARLAADATAEDLVDVAYRVVDSPIGALLLAATGDGLVYVAFEVETTDEVLEMLATRVGPRVVRVPARVAPEVEPDGDRPASAQTDGVPPTSDVAGILDAATGQLAEYLAGKRRDFDLPLDTRLATGFRGQVQRQLADIGYGRTATYKELAAELDRPGAVRAVGTACATNPLPLVWPCHRILRSDGGLGGYRGGLEAKQHLLAMESAA</sequence>
<dbReference type="EMBL" id="JBHMDY010000002">
    <property type="protein sequence ID" value="MFB9258937.1"/>
    <property type="molecule type" value="Genomic_DNA"/>
</dbReference>
<evidence type="ECO:0000256" key="3">
    <source>
        <dbReference type="SAM" id="MobiDB-lite"/>
    </source>
</evidence>
<feature type="domain" description="Methylated-DNA-[protein]-cysteine S-methyltransferase DNA binding" evidence="4">
    <location>
        <begin position="151"/>
        <end position="229"/>
    </location>
</feature>
<keyword evidence="2" id="KW-0234">DNA repair</keyword>
<proteinExistence type="inferred from homology"/>
<dbReference type="GO" id="GO:0003908">
    <property type="term" value="F:methylated-DNA-[protein]-cysteine S-methyltransferase activity"/>
    <property type="evidence" value="ECO:0007669"/>
    <property type="project" value="UniProtKB-EC"/>
</dbReference>
<comment type="caution">
    <text evidence="5">The sequence shown here is derived from an EMBL/GenBank/DDBJ whole genome shotgun (WGS) entry which is preliminary data.</text>
</comment>
<dbReference type="Gene3D" id="1.10.10.10">
    <property type="entry name" value="Winged helix-like DNA-binding domain superfamily/Winged helix DNA-binding domain"/>
    <property type="match status" value="1"/>
</dbReference>
<keyword evidence="2 5" id="KW-0808">Transferase</keyword>
<dbReference type="InterPro" id="IPR036217">
    <property type="entry name" value="MethylDNA_cys_MeTrfase_DNAb"/>
</dbReference>
<evidence type="ECO:0000256" key="2">
    <source>
        <dbReference type="HAMAP-Rule" id="MF_00772"/>
    </source>
</evidence>
<keyword evidence="2" id="KW-0963">Cytoplasm</keyword>
<dbReference type="PANTHER" id="PTHR10815">
    <property type="entry name" value="METHYLATED-DNA--PROTEIN-CYSTEINE METHYLTRANSFERASE"/>
    <property type="match status" value="1"/>
</dbReference>
<dbReference type="PANTHER" id="PTHR10815:SF13">
    <property type="entry name" value="METHYLATED-DNA--PROTEIN-CYSTEINE METHYLTRANSFERASE"/>
    <property type="match status" value="1"/>
</dbReference>
<organism evidence="5 6">
    <name type="scientific">Dietzia aerolata</name>
    <dbReference type="NCBI Taxonomy" id="595984"/>
    <lineage>
        <taxon>Bacteria</taxon>
        <taxon>Bacillati</taxon>
        <taxon>Actinomycetota</taxon>
        <taxon>Actinomycetes</taxon>
        <taxon>Mycobacteriales</taxon>
        <taxon>Dietziaceae</taxon>
        <taxon>Dietzia</taxon>
    </lineage>
</organism>
<keyword evidence="6" id="KW-1185">Reference proteome</keyword>
<dbReference type="GO" id="GO:0032259">
    <property type="term" value="P:methylation"/>
    <property type="evidence" value="ECO:0007669"/>
    <property type="project" value="UniProtKB-KW"/>
</dbReference>
<evidence type="ECO:0000313" key="5">
    <source>
        <dbReference type="EMBL" id="MFB9258937.1"/>
    </source>
</evidence>
<accession>A0ABV5JNG1</accession>
<dbReference type="InterPro" id="IPR014048">
    <property type="entry name" value="MethylDNA_cys_MeTrfase_DNA-bd"/>
</dbReference>
<feature type="active site" description="Nucleophile; methyl group acceptor" evidence="2">
    <location>
        <position position="201"/>
    </location>
</feature>